<evidence type="ECO:0000313" key="2">
    <source>
        <dbReference type="Proteomes" id="UP001381693"/>
    </source>
</evidence>
<name>A0AAN8XI07_HALRR</name>
<dbReference type="Gene3D" id="3.80.10.10">
    <property type="entry name" value="Ribonuclease Inhibitor"/>
    <property type="match status" value="2"/>
</dbReference>
<dbReference type="Proteomes" id="UP001381693">
    <property type="component" value="Unassembled WGS sequence"/>
</dbReference>
<reference evidence="1 2" key="1">
    <citation type="submission" date="2023-11" db="EMBL/GenBank/DDBJ databases">
        <title>Halocaridina rubra genome assembly.</title>
        <authorList>
            <person name="Smith C."/>
        </authorList>
    </citation>
    <scope>NUCLEOTIDE SEQUENCE [LARGE SCALE GENOMIC DNA]</scope>
    <source>
        <strain evidence="1">EP-1</strain>
        <tissue evidence="1">Whole</tissue>
    </source>
</reference>
<dbReference type="GO" id="GO:0005737">
    <property type="term" value="C:cytoplasm"/>
    <property type="evidence" value="ECO:0007669"/>
    <property type="project" value="TreeGrafter"/>
</dbReference>
<accession>A0AAN8XI07</accession>
<dbReference type="InterPro" id="IPR050648">
    <property type="entry name" value="F-box_LRR-repeat"/>
</dbReference>
<evidence type="ECO:0000313" key="1">
    <source>
        <dbReference type="EMBL" id="KAK7084885.1"/>
    </source>
</evidence>
<comment type="caution">
    <text evidence="1">The sequence shown here is derived from an EMBL/GenBank/DDBJ whole genome shotgun (WGS) entry which is preliminary data.</text>
</comment>
<dbReference type="PANTHER" id="PTHR13382">
    <property type="entry name" value="MITOCHONDRIAL ATP SYNTHASE COUPLING FACTOR B"/>
    <property type="match status" value="1"/>
</dbReference>
<proteinExistence type="predicted"/>
<protein>
    <submittedName>
        <fullName evidence="1">Uncharacterized protein</fullName>
    </submittedName>
</protein>
<sequence length="410" mass="46758">RLKHLHKLHLLPERKYSYHWVLQDIAQNCPKLRELKIIYDGDCLMEENGISILQNCKYLQAIWFFNYGRRSETGSVCQLLKMLPTLKILFHKELPNAILELTQGEERTWNYYVADASRTTDMCCLDSLDYTRTYELQSEALSSLSLERVDLCWYQAGIGYQSIYIPSSYLLRVAQTCPNISILNLIGSTCLRQIISRLPKLQVIILQQTSFATSLRCALKGNSLDKLTVLRLSDVWDITYDMMSYLAQSCSSLQVLSISCSSLQARGRLVYPSRRAPYPSLRHLILTPSTLECRPALTAPSAWHLGKNLLKYILKDAFSIKTVHVQLKDDELPVEDIPTSSDLEEVFASKKESMTEILLEWPPHISPDFVANIVEGCPKLSKLGEVTTWPLTHEQCANIITGFHHVIDIS</sequence>
<dbReference type="AlphaFoldDB" id="A0AAN8XI07"/>
<dbReference type="EMBL" id="JAXCGZ010001955">
    <property type="protein sequence ID" value="KAK7084885.1"/>
    <property type="molecule type" value="Genomic_DNA"/>
</dbReference>
<dbReference type="SUPFAM" id="SSF52047">
    <property type="entry name" value="RNI-like"/>
    <property type="match status" value="1"/>
</dbReference>
<dbReference type="InterPro" id="IPR032675">
    <property type="entry name" value="LRR_dom_sf"/>
</dbReference>
<keyword evidence="2" id="KW-1185">Reference proteome</keyword>
<organism evidence="1 2">
    <name type="scientific">Halocaridina rubra</name>
    <name type="common">Hawaiian red shrimp</name>
    <dbReference type="NCBI Taxonomy" id="373956"/>
    <lineage>
        <taxon>Eukaryota</taxon>
        <taxon>Metazoa</taxon>
        <taxon>Ecdysozoa</taxon>
        <taxon>Arthropoda</taxon>
        <taxon>Crustacea</taxon>
        <taxon>Multicrustacea</taxon>
        <taxon>Malacostraca</taxon>
        <taxon>Eumalacostraca</taxon>
        <taxon>Eucarida</taxon>
        <taxon>Decapoda</taxon>
        <taxon>Pleocyemata</taxon>
        <taxon>Caridea</taxon>
        <taxon>Atyoidea</taxon>
        <taxon>Atyidae</taxon>
        <taxon>Halocaridina</taxon>
    </lineage>
</organism>
<gene>
    <name evidence="1" type="ORF">SK128_001558</name>
</gene>
<feature type="non-terminal residue" evidence="1">
    <location>
        <position position="1"/>
    </location>
</feature>